<dbReference type="AlphaFoldDB" id="A0A0R2CNZ2"/>
<reference evidence="1 2" key="1">
    <citation type="journal article" date="2015" name="Genome Announc.">
        <title>Expanding the biotechnology potential of lactobacilli through comparative genomics of 213 strains and associated genera.</title>
        <authorList>
            <person name="Sun Z."/>
            <person name="Harris H.M."/>
            <person name="McCann A."/>
            <person name="Guo C."/>
            <person name="Argimon S."/>
            <person name="Zhang W."/>
            <person name="Yang X."/>
            <person name="Jeffery I.B."/>
            <person name="Cooney J.C."/>
            <person name="Kagawa T.F."/>
            <person name="Liu W."/>
            <person name="Song Y."/>
            <person name="Salvetti E."/>
            <person name="Wrobel A."/>
            <person name="Rasinkangas P."/>
            <person name="Parkhill J."/>
            <person name="Rea M.C."/>
            <person name="O'Sullivan O."/>
            <person name="Ritari J."/>
            <person name="Douillard F.P."/>
            <person name="Paul Ross R."/>
            <person name="Yang R."/>
            <person name="Briner A.E."/>
            <person name="Felis G.E."/>
            <person name="de Vos W.M."/>
            <person name="Barrangou R."/>
            <person name="Klaenhammer T.R."/>
            <person name="Caufield P.W."/>
            <person name="Cui Y."/>
            <person name="Zhang H."/>
            <person name="O'Toole P.W."/>
        </authorList>
    </citation>
    <scope>NUCLEOTIDE SEQUENCE [LARGE SCALE GENOMIC DNA]</scope>
    <source>
        <strain evidence="1 2">DSM 21116</strain>
    </source>
</reference>
<gene>
    <name evidence="1" type="ORF">FC80_GL001476</name>
</gene>
<keyword evidence="2" id="KW-1185">Reference proteome</keyword>
<dbReference type="RefSeq" id="WP_057829691.1">
    <property type="nucleotide sequence ID" value="NZ_AYZE01000016.1"/>
</dbReference>
<dbReference type="EMBL" id="AYZE01000016">
    <property type="protein sequence ID" value="KRM90139.1"/>
    <property type="molecule type" value="Genomic_DNA"/>
</dbReference>
<proteinExistence type="predicted"/>
<evidence type="ECO:0000313" key="2">
    <source>
        <dbReference type="Proteomes" id="UP000051131"/>
    </source>
</evidence>
<sequence>MRVYKQNIERLAMFLNSEYFLALKKQDPKIINNILNSLYKDPDAVDEELYDMLSKKHNLAIGKDKCSLIQNLNGKEIRLAADIICGWKALRNFDEQNFLVNYELIRSRIDLHFIWPKHTLPTINTLRYSRYKDRIDYLLYDLKCYFTGKDTPMRKAYQNKSTKIWLMQFSNFKEFIDKLKLNRYVNDNYEVLDIGTLMNNVVKGNISELTIAINEYTKCLLTLVKSGRI</sequence>
<dbReference type="OrthoDB" id="2991095at2"/>
<dbReference type="Proteomes" id="UP000051131">
    <property type="component" value="Unassembled WGS sequence"/>
</dbReference>
<comment type="caution">
    <text evidence="1">The sequence shown here is derived from an EMBL/GenBank/DDBJ whole genome shotgun (WGS) entry which is preliminary data.</text>
</comment>
<name>A0A0R2CNZ2_9LACO</name>
<dbReference type="PATRIC" id="fig|1423729.3.peg.1498"/>
<accession>A0A0R2CNZ2</accession>
<dbReference type="Pfam" id="PF22507">
    <property type="entry name" value="DUF6994"/>
    <property type="match status" value="1"/>
</dbReference>
<dbReference type="InterPro" id="IPR054263">
    <property type="entry name" value="DUF6994"/>
</dbReference>
<organism evidence="1 2">
    <name type="scientific">Liquorilactobacillus cacaonum DSM 21116</name>
    <dbReference type="NCBI Taxonomy" id="1423729"/>
    <lineage>
        <taxon>Bacteria</taxon>
        <taxon>Bacillati</taxon>
        <taxon>Bacillota</taxon>
        <taxon>Bacilli</taxon>
        <taxon>Lactobacillales</taxon>
        <taxon>Lactobacillaceae</taxon>
        <taxon>Liquorilactobacillus</taxon>
    </lineage>
</organism>
<protein>
    <submittedName>
        <fullName evidence="1">Uncharacterized protein</fullName>
    </submittedName>
</protein>
<evidence type="ECO:0000313" key="1">
    <source>
        <dbReference type="EMBL" id="KRM90139.1"/>
    </source>
</evidence>